<evidence type="ECO:0000313" key="2">
    <source>
        <dbReference type="Proteomes" id="UP001497482"/>
    </source>
</evidence>
<evidence type="ECO:0000313" key="1">
    <source>
        <dbReference type="EMBL" id="CAL1612303.1"/>
    </source>
</evidence>
<dbReference type="EMBL" id="OZ035829">
    <property type="protein sequence ID" value="CAL1612303.1"/>
    <property type="molecule type" value="Genomic_DNA"/>
</dbReference>
<dbReference type="Proteomes" id="UP001497482">
    <property type="component" value="Chromosome 7"/>
</dbReference>
<gene>
    <name evidence="1" type="ORF">KC01_LOCUS38637</name>
</gene>
<sequence>MSVCAGSARSRSPDPESFHSLLVVATREVTRKGRRSWREGGEVVVPLVAGGMYWSPRGFEPCGVARSQAACLVAVGGRWLRALTGSVFARLQH</sequence>
<keyword evidence="2" id="KW-1185">Reference proteome</keyword>
<dbReference type="AlphaFoldDB" id="A0AAV2MFW4"/>
<organism evidence="1 2">
    <name type="scientific">Knipowitschia caucasica</name>
    <name type="common">Caucasian dwarf goby</name>
    <name type="synonym">Pomatoschistus caucasicus</name>
    <dbReference type="NCBI Taxonomy" id="637954"/>
    <lineage>
        <taxon>Eukaryota</taxon>
        <taxon>Metazoa</taxon>
        <taxon>Chordata</taxon>
        <taxon>Craniata</taxon>
        <taxon>Vertebrata</taxon>
        <taxon>Euteleostomi</taxon>
        <taxon>Actinopterygii</taxon>
        <taxon>Neopterygii</taxon>
        <taxon>Teleostei</taxon>
        <taxon>Neoteleostei</taxon>
        <taxon>Acanthomorphata</taxon>
        <taxon>Gobiaria</taxon>
        <taxon>Gobiiformes</taxon>
        <taxon>Gobioidei</taxon>
        <taxon>Gobiidae</taxon>
        <taxon>Gobiinae</taxon>
        <taxon>Knipowitschia</taxon>
    </lineage>
</organism>
<protein>
    <submittedName>
        <fullName evidence="1">Uncharacterized protein</fullName>
    </submittedName>
</protein>
<proteinExistence type="predicted"/>
<accession>A0AAV2MFW4</accession>
<name>A0AAV2MFW4_KNICA</name>
<reference evidence="1 2" key="1">
    <citation type="submission" date="2024-04" db="EMBL/GenBank/DDBJ databases">
        <authorList>
            <person name="Waldvogel A.-M."/>
            <person name="Schoenle A."/>
        </authorList>
    </citation>
    <scope>NUCLEOTIDE SEQUENCE [LARGE SCALE GENOMIC DNA]</scope>
</reference>